<organism evidence="2 3">
    <name type="scientific">Canavalia gladiata</name>
    <name type="common">Sword bean</name>
    <name type="synonym">Dolichos gladiatus</name>
    <dbReference type="NCBI Taxonomy" id="3824"/>
    <lineage>
        <taxon>Eukaryota</taxon>
        <taxon>Viridiplantae</taxon>
        <taxon>Streptophyta</taxon>
        <taxon>Embryophyta</taxon>
        <taxon>Tracheophyta</taxon>
        <taxon>Spermatophyta</taxon>
        <taxon>Magnoliopsida</taxon>
        <taxon>eudicotyledons</taxon>
        <taxon>Gunneridae</taxon>
        <taxon>Pentapetalae</taxon>
        <taxon>rosids</taxon>
        <taxon>fabids</taxon>
        <taxon>Fabales</taxon>
        <taxon>Fabaceae</taxon>
        <taxon>Papilionoideae</taxon>
        <taxon>50 kb inversion clade</taxon>
        <taxon>NPAAA clade</taxon>
        <taxon>indigoferoid/millettioid clade</taxon>
        <taxon>Phaseoleae</taxon>
        <taxon>Canavalia</taxon>
    </lineage>
</organism>
<evidence type="ECO:0000256" key="1">
    <source>
        <dbReference type="SAM" id="MobiDB-lite"/>
    </source>
</evidence>
<gene>
    <name evidence="2" type="ORF">VNO77_03672</name>
</gene>
<protein>
    <submittedName>
        <fullName evidence="2">Uncharacterized protein</fullName>
    </submittedName>
</protein>
<proteinExistence type="predicted"/>
<dbReference type="AlphaFoldDB" id="A0AAN9MVR2"/>
<sequence length="166" mass="19015">MGLVYQLPQQNEAEDPGTCRAGMGGCKEDLYLVRNWSSFFVSESCTKVLLLIEFTLAPSPVRFPMRSFDNLQANVNKSTVPYTWQEFTNRIVVLTRLPYEFTPSRAREIDAKDLPPSSSGSRLSYLNPPASRGENRKEQEPFFTPCIYFFSVFSPWFSFVSSFLHL</sequence>
<evidence type="ECO:0000313" key="3">
    <source>
        <dbReference type="Proteomes" id="UP001367508"/>
    </source>
</evidence>
<feature type="region of interest" description="Disordered" evidence="1">
    <location>
        <begin position="110"/>
        <end position="137"/>
    </location>
</feature>
<reference evidence="2 3" key="1">
    <citation type="submission" date="2024-01" db="EMBL/GenBank/DDBJ databases">
        <title>The genomes of 5 underutilized Papilionoideae crops provide insights into root nodulation and disease resistanc.</title>
        <authorList>
            <person name="Jiang F."/>
        </authorList>
    </citation>
    <scope>NUCLEOTIDE SEQUENCE [LARGE SCALE GENOMIC DNA]</scope>
    <source>
        <strain evidence="2">LVBAO_FW01</strain>
        <tissue evidence="2">Leaves</tissue>
    </source>
</reference>
<name>A0AAN9MVR2_CANGL</name>
<accession>A0AAN9MVR2</accession>
<keyword evidence="3" id="KW-1185">Reference proteome</keyword>
<evidence type="ECO:0000313" key="2">
    <source>
        <dbReference type="EMBL" id="KAK7361602.1"/>
    </source>
</evidence>
<dbReference type="EMBL" id="JAYMYQ010000001">
    <property type="protein sequence ID" value="KAK7361602.1"/>
    <property type="molecule type" value="Genomic_DNA"/>
</dbReference>
<comment type="caution">
    <text evidence="2">The sequence shown here is derived from an EMBL/GenBank/DDBJ whole genome shotgun (WGS) entry which is preliminary data.</text>
</comment>
<dbReference type="Proteomes" id="UP001367508">
    <property type="component" value="Unassembled WGS sequence"/>
</dbReference>